<dbReference type="EMBL" id="APVH01000046">
    <property type="protein sequence ID" value="EPX76569.1"/>
    <property type="molecule type" value="Genomic_DNA"/>
</dbReference>
<feature type="transmembrane region" description="Helical" evidence="5">
    <location>
        <begin position="73"/>
        <end position="96"/>
    </location>
</feature>
<feature type="transmembrane region" description="Helical" evidence="5">
    <location>
        <begin position="40"/>
        <end position="61"/>
    </location>
</feature>
<evidence type="ECO:0000313" key="8">
    <source>
        <dbReference type="Proteomes" id="UP000015347"/>
    </source>
</evidence>
<dbReference type="GO" id="GO:0000271">
    <property type="term" value="P:polysaccharide biosynthetic process"/>
    <property type="evidence" value="ECO:0007669"/>
    <property type="project" value="InterPro"/>
</dbReference>
<feature type="transmembrane region" description="Helical" evidence="5">
    <location>
        <begin position="102"/>
        <end position="119"/>
    </location>
</feature>
<evidence type="ECO:0000256" key="4">
    <source>
        <dbReference type="ARBA" id="ARBA00023136"/>
    </source>
</evidence>
<accession>S9RRI5</accession>
<keyword evidence="2 5" id="KW-0812">Transmembrane</keyword>
<feature type="domain" description="GtrA/DPMS transmembrane" evidence="6">
    <location>
        <begin position="12"/>
        <end position="124"/>
    </location>
</feature>
<reference evidence="8" key="1">
    <citation type="journal article" date="2014" name="Stand. Genomic Sci.">
        <title>Genome sequence of the exopolysaccharide-producing Salipiger mucosus type strain (DSM 16094(T)), a moderately halophilic member of the Roseobacter clade.</title>
        <authorList>
            <person name="Riedel T."/>
            <person name="Spring S."/>
            <person name="Fiebig A."/>
            <person name="Petersen J."/>
            <person name="Kyrpides N.C."/>
            <person name="Goker M."/>
            <person name="Klenk H.P."/>
        </authorList>
    </citation>
    <scope>NUCLEOTIDE SEQUENCE [LARGE SCALE GENOMIC DNA]</scope>
    <source>
        <strain evidence="8">DSM 16094</strain>
    </source>
</reference>
<feature type="transmembrane region" description="Helical" evidence="5">
    <location>
        <begin position="12"/>
        <end position="34"/>
    </location>
</feature>
<dbReference type="GO" id="GO:0016020">
    <property type="term" value="C:membrane"/>
    <property type="evidence" value="ECO:0007669"/>
    <property type="project" value="UniProtKB-SubCell"/>
</dbReference>
<dbReference type="AlphaFoldDB" id="S9RRI5"/>
<proteinExistence type="predicted"/>
<comment type="subcellular location">
    <subcellularLocation>
        <location evidence="1">Membrane</location>
        <topology evidence="1">Multi-pass membrane protein</topology>
    </subcellularLocation>
</comment>
<comment type="caution">
    <text evidence="7">The sequence shown here is derived from an EMBL/GenBank/DDBJ whole genome shotgun (WGS) entry which is preliminary data.</text>
</comment>
<dbReference type="RefSeq" id="WP_020039287.1">
    <property type="nucleotide sequence ID" value="NZ_KE557282.1"/>
</dbReference>
<evidence type="ECO:0000259" key="6">
    <source>
        <dbReference type="Pfam" id="PF04138"/>
    </source>
</evidence>
<gene>
    <name evidence="7" type="ORF">Salmuc_00401</name>
</gene>
<keyword evidence="4 5" id="KW-0472">Membrane</keyword>
<dbReference type="HOGENOM" id="CLU_083873_6_4_5"/>
<organism evidence="7 8">
    <name type="scientific">Salipiger mucosus DSM 16094</name>
    <dbReference type="NCBI Taxonomy" id="1123237"/>
    <lineage>
        <taxon>Bacteria</taxon>
        <taxon>Pseudomonadati</taxon>
        <taxon>Pseudomonadota</taxon>
        <taxon>Alphaproteobacteria</taxon>
        <taxon>Rhodobacterales</taxon>
        <taxon>Roseobacteraceae</taxon>
        <taxon>Salipiger</taxon>
    </lineage>
</organism>
<evidence type="ECO:0000256" key="5">
    <source>
        <dbReference type="SAM" id="Phobius"/>
    </source>
</evidence>
<dbReference type="InterPro" id="IPR007267">
    <property type="entry name" value="GtrA_DPMS_TM"/>
</dbReference>
<dbReference type="STRING" id="1123237.Salmuc_00401"/>
<dbReference type="Proteomes" id="UP000015347">
    <property type="component" value="Unassembled WGS sequence"/>
</dbReference>
<evidence type="ECO:0000256" key="1">
    <source>
        <dbReference type="ARBA" id="ARBA00004141"/>
    </source>
</evidence>
<keyword evidence="8" id="KW-1185">Reference proteome</keyword>
<keyword evidence="3 5" id="KW-1133">Transmembrane helix</keyword>
<dbReference type="Pfam" id="PF04138">
    <property type="entry name" value="GtrA_DPMS_TM"/>
    <property type="match status" value="1"/>
</dbReference>
<protein>
    <recommendedName>
        <fullName evidence="6">GtrA/DPMS transmembrane domain-containing protein</fullName>
    </recommendedName>
</protein>
<evidence type="ECO:0000256" key="2">
    <source>
        <dbReference type="ARBA" id="ARBA00022692"/>
    </source>
</evidence>
<sequence>MTRARETGQILRFGAVGGVATATHLAIVALLAGWTALAPALVHAGGYAGAFLVSFFGHYHVTFRSRRAYAVALRKFMVVSLAVFLASVGIVWAAVAAGLAEAAALLLAAMSVPVLSYVLNRAYVY</sequence>
<name>S9RRI5_9RHOB</name>
<evidence type="ECO:0000313" key="7">
    <source>
        <dbReference type="EMBL" id="EPX76569.1"/>
    </source>
</evidence>
<evidence type="ECO:0000256" key="3">
    <source>
        <dbReference type="ARBA" id="ARBA00022989"/>
    </source>
</evidence>